<gene>
    <name evidence="2" type="ORF">STRTUCAR8_03222</name>
</gene>
<comment type="caution">
    <text evidence="2">The sequence shown here is derived from an EMBL/GenBank/DDBJ whole genome shotgun (WGS) entry which is preliminary data.</text>
</comment>
<evidence type="ECO:0000256" key="1">
    <source>
        <dbReference type="SAM" id="MobiDB-lite"/>
    </source>
</evidence>
<evidence type="ECO:0000313" key="2">
    <source>
        <dbReference type="EMBL" id="ELP67030.1"/>
    </source>
</evidence>
<keyword evidence="3" id="KW-1185">Reference proteome</keyword>
<accession>L7F8N1</accession>
<feature type="compositionally biased region" description="Polar residues" evidence="1">
    <location>
        <begin position="1"/>
        <end position="11"/>
    </location>
</feature>
<sequence>MTEPTRQTSARQPYPSPQVQDGAARPNPTPGEPAGRTRHPDPRKPQSVVREEWR</sequence>
<feature type="compositionally biased region" description="Basic and acidic residues" evidence="1">
    <location>
        <begin position="38"/>
        <end position="54"/>
    </location>
</feature>
<evidence type="ECO:0000313" key="3">
    <source>
        <dbReference type="Proteomes" id="UP000010931"/>
    </source>
</evidence>
<name>L7F8N1_STRT8</name>
<dbReference type="EMBL" id="AEJB01000315">
    <property type="protein sequence ID" value="ELP67030.1"/>
    <property type="molecule type" value="Genomic_DNA"/>
</dbReference>
<feature type="non-terminal residue" evidence="2">
    <location>
        <position position="54"/>
    </location>
</feature>
<feature type="region of interest" description="Disordered" evidence="1">
    <location>
        <begin position="1"/>
        <end position="54"/>
    </location>
</feature>
<reference evidence="2 3" key="1">
    <citation type="journal article" date="2011" name="Plasmid">
        <title>Streptomyces turgidiscabies Car8 contains a modular pathogenicity island that shares virulence genes with other actinobacterial plant pathogens.</title>
        <authorList>
            <person name="Huguet-Tapia J.C."/>
            <person name="Badger J.H."/>
            <person name="Loria R."/>
            <person name="Pettis G.S."/>
        </authorList>
    </citation>
    <scope>NUCLEOTIDE SEQUENCE [LARGE SCALE GENOMIC DNA]</scope>
    <source>
        <strain evidence="2 3">Car8</strain>
    </source>
</reference>
<organism evidence="2 3">
    <name type="scientific">Streptomyces turgidiscabies (strain Car8)</name>
    <dbReference type="NCBI Taxonomy" id="698760"/>
    <lineage>
        <taxon>Bacteria</taxon>
        <taxon>Bacillati</taxon>
        <taxon>Actinomycetota</taxon>
        <taxon>Actinomycetes</taxon>
        <taxon>Kitasatosporales</taxon>
        <taxon>Streptomycetaceae</taxon>
        <taxon>Streptomyces</taxon>
    </lineage>
</organism>
<proteinExistence type="predicted"/>
<dbReference type="Proteomes" id="UP000010931">
    <property type="component" value="Unassembled WGS sequence"/>
</dbReference>
<dbReference type="AlphaFoldDB" id="L7F8N1"/>
<protein>
    <submittedName>
        <fullName evidence="2">Uncharacterized protein</fullName>
    </submittedName>
</protein>